<reference evidence="5 6" key="1">
    <citation type="submission" date="2018-02" db="EMBL/GenBank/DDBJ databases">
        <title>Phenotypic and genomic properties of facultatively anaerobic sulfur-reducing natronoarchaea from hypersaline soda lakes.</title>
        <authorList>
            <person name="Sorokin D.Y."/>
            <person name="Kublanov I.V."/>
            <person name="Roman P."/>
            <person name="Sinninghe Damste J.S."/>
            <person name="Golyshin P.N."/>
            <person name="Rojo D."/>
            <person name="Ciordia S."/>
            <person name="Mena M.D.C."/>
            <person name="Ferrer M."/>
            <person name="Messina E."/>
            <person name="Smedile F."/>
            <person name="La Spada G."/>
            <person name="La Cono V."/>
            <person name="Yakimov M.M."/>
        </authorList>
    </citation>
    <scope>NUCLEOTIDE SEQUENCE [LARGE SCALE GENOMIC DNA]</scope>
    <source>
        <strain evidence="5 6">AArc-Mg</strain>
        <plasmid evidence="6">paarc-mg-01</plasmid>
    </source>
</reference>
<dbReference type="GO" id="GO:0044281">
    <property type="term" value="P:small molecule metabolic process"/>
    <property type="evidence" value="ECO:0007669"/>
    <property type="project" value="UniProtKB-ARBA"/>
</dbReference>
<dbReference type="InterPro" id="IPR023214">
    <property type="entry name" value="HAD_sf"/>
</dbReference>
<name>A0A346PK88_9EURY</name>
<comment type="cofactor">
    <cofactor evidence="1">
        <name>Mg(2+)</name>
        <dbReference type="ChEBI" id="CHEBI:18420"/>
    </cofactor>
</comment>
<dbReference type="SUPFAM" id="SSF56784">
    <property type="entry name" value="HAD-like"/>
    <property type="match status" value="1"/>
</dbReference>
<dbReference type="InterPro" id="IPR051400">
    <property type="entry name" value="HAD-like_hydrolase"/>
</dbReference>
<dbReference type="Gene3D" id="3.40.50.1000">
    <property type="entry name" value="HAD superfamily/HAD-like"/>
    <property type="match status" value="1"/>
</dbReference>
<evidence type="ECO:0000313" key="6">
    <source>
        <dbReference type="Proteomes" id="UP000258613"/>
    </source>
</evidence>
<dbReference type="AlphaFoldDB" id="A0A346PK88"/>
<dbReference type="InterPro" id="IPR036412">
    <property type="entry name" value="HAD-like_sf"/>
</dbReference>
<dbReference type="Gene3D" id="1.20.120.710">
    <property type="entry name" value="Haloacid dehalogenase hydrolase-like domain"/>
    <property type="match status" value="1"/>
</dbReference>
<organism evidence="5 6">
    <name type="scientific">Natrarchaeobaculum sulfurireducens</name>
    <dbReference type="NCBI Taxonomy" id="2044521"/>
    <lineage>
        <taxon>Archaea</taxon>
        <taxon>Methanobacteriati</taxon>
        <taxon>Methanobacteriota</taxon>
        <taxon>Stenosarchaea group</taxon>
        <taxon>Halobacteria</taxon>
        <taxon>Halobacteriales</taxon>
        <taxon>Natrialbaceae</taxon>
        <taxon>Natrarchaeobaculum</taxon>
    </lineage>
</organism>
<dbReference type="Proteomes" id="UP000258613">
    <property type="component" value="Plasmid pAArc-Mg-01"/>
</dbReference>
<keyword evidence="6" id="KW-1185">Reference proteome</keyword>
<dbReference type="OrthoDB" id="27736at2157"/>
<dbReference type="GO" id="GO:0016787">
    <property type="term" value="F:hydrolase activity"/>
    <property type="evidence" value="ECO:0007669"/>
    <property type="project" value="UniProtKB-KW"/>
</dbReference>
<keyword evidence="3 5" id="KW-0378">Hydrolase</keyword>
<keyword evidence="4" id="KW-0460">Magnesium</keyword>
<evidence type="ECO:0000313" key="5">
    <source>
        <dbReference type="EMBL" id="AXR79933.1"/>
    </source>
</evidence>
<dbReference type="RefSeq" id="WP_117366843.1">
    <property type="nucleotide sequence ID" value="NZ_CP027032.1"/>
</dbReference>
<evidence type="ECO:0000256" key="2">
    <source>
        <dbReference type="ARBA" id="ARBA00007958"/>
    </source>
</evidence>
<dbReference type="KEGG" id="nag:AArcMg_4108"/>
<evidence type="ECO:0000256" key="1">
    <source>
        <dbReference type="ARBA" id="ARBA00001946"/>
    </source>
</evidence>
<dbReference type="SFLD" id="SFLDS00003">
    <property type="entry name" value="Haloacid_Dehalogenase"/>
    <property type="match status" value="1"/>
</dbReference>
<comment type="similarity">
    <text evidence="2">Belongs to the HAD-like hydrolase superfamily.</text>
</comment>
<geneLocation type="plasmid" evidence="6">
    <name>paarc-mg-01</name>
</geneLocation>
<keyword evidence="5" id="KW-0614">Plasmid</keyword>
<evidence type="ECO:0000256" key="3">
    <source>
        <dbReference type="ARBA" id="ARBA00022801"/>
    </source>
</evidence>
<protein>
    <submittedName>
        <fullName evidence="5">HAD superfamily hydrolase</fullName>
    </submittedName>
</protein>
<dbReference type="InterPro" id="IPR006439">
    <property type="entry name" value="HAD-SF_hydro_IA"/>
</dbReference>
<dbReference type="SFLD" id="SFLDG01129">
    <property type="entry name" value="C1.5:_HAD__Beta-PGM__Phosphata"/>
    <property type="match status" value="1"/>
</dbReference>
<dbReference type="Pfam" id="PF00702">
    <property type="entry name" value="Hydrolase"/>
    <property type="match status" value="1"/>
</dbReference>
<gene>
    <name evidence="5" type="ORF">AArcMg_4108</name>
</gene>
<dbReference type="EMBL" id="CP027032">
    <property type="protein sequence ID" value="AXR79933.1"/>
    <property type="molecule type" value="Genomic_DNA"/>
</dbReference>
<dbReference type="GeneID" id="37640391"/>
<dbReference type="NCBIfam" id="TIGR01549">
    <property type="entry name" value="HAD-SF-IA-v1"/>
    <property type="match status" value="1"/>
</dbReference>
<sequence>MAGFDAVLFDLDGTLCERTQDTERMYAAAFEQVGVEPFGDPESLWTSLEGPPDHDDWIGYIGAGFARLAAQHGRTEVDPLALASAVQSLVDDTAVALRPGAKIALDHAASVGPVGLVTNGPAASQRTKLDSLGITDRFSTLVFGAELPRKKPHVQPFDQALTRIGVPPNRALYVGNSLEYDVSGAQLAGLSVAWLSDDGDAPGPYSPEYILKELSELPSVLEGDP</sequence>
<dbReference type="PANTHER" id="PTHR46470">
    <property type="entry name" value="N-ACYLNEURAMINATE-9-PHOSPHATASE"/>
    <property type="match status" value="1"/>
</dbReference>
<accession>A0A346PK88</accession>
<evidence type="ECO:0000256" key="4">
    <source>
        <dbReference type="ARBA" id="ARBA00022842"/>
    </source>
</evidence>
<proteinExistence type="inferred from homology"/>